<accession>A0A0F9LHI7</accession>
<organism evidence="2">
    <name type="scientific">marine sediment metagenome</name>
    <dbReference type="NCBI Taxonomy" id="412755"/>
    <lineage>
        <taxon>unclassified sequences</taxon>
        <taxon>metagenomes</taxon>
        <taxon>ecological metagenomes</taxon>
    </lineage>
</organism>
<protein>
    <submittedName>
        <fullName evidence="2">Uncharacterized protein</fullName>
    </submittedName>
</protein>
<dbReference type="EMBL" id="LAZR01007226">
    <property type="protein sequence ID" value="KKM86611.1"/>
    <property type="molecule type" value="Genomic_DNA"/>
</dbReference>
<dbReference type="AlphaFoldDB" id="A0A0F9LHI7"/>
<feature type="region of interest" description="Disordered" evidence="1">
    <location>
        <begin position="1"/>
        <end position="33"/>
    </location>
</feature>
<proteinExistence type="predicted"/>
<evidence type="ECO:0000256" key="1">
    <source>
        <dbReference type="SAM" id="MobiDB-lite"/>
    </source>
</evidence>
<reference evidence="2" key="1">
    <citation type="journal article" date="2015" name="Nature">
        <title>Complex archaea that bridge the gap between prokaryotes and eukaryotes.</title>
        <authorList>
            <person name="Spang A."/>
            <person name="Saw J.H."/>
            <person name="Jorgensen S.L."/>
            <person name="Zaremba-Niedzwiedzka K."/>
            <person name="Martijn J."/>
            <person name="Lind A.E."/>
            <person name="van Eijk R."/>
            <person name="Schleper C."/>
            <person name="Guy L."/>
            <person name="Ettema T.J."/>
        </authorList>
    </citation>
    <scope>NUCLEOTIDE SEQUENCE</scope>
</reference>
<evidence type="ECO:0000313" key="2">
    <source>
        <dbReference type="EMBL" id="KKM86611.1"/>
    </source>
</evidence>
<name>A0A0F9LHI7_9ZZZZ</name>
<gene>
    <name evidence="2" type="ORF">LCGC14_1277220</name>
</gene>
<comment type="caution">
    <text evidence="2">The sequence shown here is derived from an EMBL/GenBank/DDBJ whole genome shotgun (WGS) entry which is preliminary data.</text>
</comment>
<sequence>MRSRKEAHEFQAALDEDDADDFARVQTPNDGLS</sequence>